<dbReference type="EMBL" id="BLJN01000001">
    <property type="protein sequence ID" value="GFE79125.1"/>
    <property type="molecule type" value="Genomic_DNA"/>
</dbReference>
<feature type="domain" description="Integrase catalytic" evidence="1">
    <location>
        <begin position="38"/>
        <end position="227"/>
    </location>
</feature>
<gene>
    <name evidence="2" type="ORF">GCM10011487_11250</name>
</gene>
<dbReference type="GO" id="GO:0003676">
    <property type="term" value="F:nucleic acid binding"/>
    <property type="evidence" value="ECO:0007669"/>
    <property type="project" value="InterPro"/>
</dbReference>
<sequence>MALENRSWGYTRIQGALANLGHDVSRGTIANALREHGIDPAPEREKHTSWSTFLKAHWESIAATDFFTVEVLTLRGLVTYYVLFVLGLASRTVKIAGITPHPHEAWMVQMARNLTDADEPFLRHTRFLIMDRDTKYSAGFRAALARERIESIRLPPRSPNLNAYAERFVRSVKGECTQRMVFFGRSSLERALTHYVAHYHEERNHQGLQNRLLKRSDGPINQVGRVKRRERLGGIQLLSSRGRLTTSL</sequence>
<evidence type="ECO:0000313" key="3">
    <source>
        <dbReference type="Proteomes" id="UP000445000"/>
    </source>
</evidence>
<accession>A0A829Y833</accession>
<dbReference type="Pfam" id="PF13683">
    <property type="entry name" value="rve_3"/>
    <property type="match status" value="1"/>
</dbReference>
<dbReference type="Proteomes" id="UP000445000">
    <property type="component" value="Unassembled WGS sequence"/>
</dbReference>
<evidence type="ECO:0000313" key="2">
    <source>
        <dbReference type="EMBL" id="GFE79125.1"/>
    </source>
</evidence>
<dbReference type="SUPFAM" id="SSF53098">
    <property type="entry name" value="Ribonuclease H-like"/>
    <property type="match status" value="1"/>
</dbReference>
<dbReference type="GO" id="GO:0015074">
    <property type="term" value="P:DNA integration"/>
    <property type="evidence" value="ECO:0007669"/>
    <property type="project" value="InterPro"/>
</dbReference>
<dbReference type="Gene3D" id="3.30.420.10">
    <property type="entry name" value="Ribonuclease H-like superfamily/Ribonuclease H"/>
    <property type="match status" value="1"/>
</dbReference>
<dbReference type="PROSITE" id="PS50994">
    <property type="entry name" value="INTEGRASE"/>
    <property type="match status" value="1"/>
</dbReference>
<dbReference type="InterPro" id="IPR012337">
    <property type="entry name" value="RNaseH-like_sf"/>
</dbReference>
<evidence type="ECO:0000259" key="1">
    <source>
        <dbReference type="PROSITE" id="PS50994"/>
    </source>
</evidence>
<organism evidence="2 3">
    <name type="scientific">Steroidobacter agaridevorans</name>
    <dbReference type="NCBI Taxonomy" id="2695856"/>
    <lineage>
        <taxon>Bacteria</taxon>
        <taxon>Pseudomonadati</taxon>
        <taxon>Pseudomonadota</taxon>
        <taxon>Gammaproteobacteria</taxon>
        <taxon>Steroidobacterales</taxon>
        <taxon>Steroidobacteraceae</taxon>
        <taxon>Steroidobacter</taxon>
    </lineage>
</organism>
<reference evidence="3" key="1">
    <citation type="submission" date="2020-01" db="EMBL/GenBank/DDBJ databases">
        <title>'Steroidobacter agaridevorans' sp. nov., agar-degrading bacteria isolated from rhizosphere soils.</title>
        <authorList>
            <person name="Ikenaga M."/>
            <person name="Kataoka M."/>
            <person name="Murouchi A."/>
            <person name="Katsuragi S."/>
            <person name="Sakai M."/>
        </authorList>
    </citation>
    <scope>NUCLEOTIDE SEQUENCE [LARGE SCALE GENOMIC DNA]</scope>
    <source>
        <strain evidence="3">YU21-B</strain>
    </source>
</reference>
<name>A0A829Y833_9GAMM</name>
<dbReference type="InterPro" id="IPR036397">
    <property type="entry name" value="RNaseH_sf"/>
</dbReference>
<comment type="caution">
    <text evidence="2">The sequence shown here is derived from an EMBL/GenBank/DDBJ whole genome shotgun (WGS) entry which is preliminary data.</text>
</comment>
<keyword evidence="3" id="KW-1185">Reference proteome</keyword>
<protein>
    <recommendedName>
        <fullName evidence="1">Integrase catalytic domain-containing protein</fullName>
    </recommendedName>
</protein>
<proteinExistence type="predicted"/>
<dbReference type="AlphaFoldDB" id="A0A829Y833"/>
<dbReference type="InterPro" id="IPR001584">
    <property type="entry name" value="Integrase_cat-core"/>
</dbReference>